<dbReference type="EMBL" id="CM026433">
    <property type="protein sequence ID" value="KAG0553464.1"/>
    <property type="molecule type" value="Genomic_DNA"/>
</dbReference>
<feature type="coiled-coil region" evidence="1">
    <location>
        <begin position="687"/>
        <end position="767"/>
    </location>
</feature>
<feature type="coiled-coil region" evidence="1">
    <location>
        <begin position="227"/>
        <end position="254"/>
    </location>
</feature>
<dbReference type="PANTHER" id="PTHR35507">
    <property type="entry name" value="OS09G0488600 PROTEIN"/>
    <property type="match status" value="1"/>
</dbReference>
<dbReference type="Proteomes" id="UP000822688">
    <property type="component" value="Chromosome 12"/>
</dbReference>
<comment type="caution">
    <text evidence="3">The sequence shown here is derived from an EMBL/GenBank/DDBJ whole genome shotgun (WGS) entry which is preliminary data.</text>
</comment>
<dbReference type="AlphaFoldDB" id="A0A8T0G4R3"/>
<organism evidence="3 4">
    <name type="scientific">Ceratodon purpureus</name>
    <name type="common">Fire moss</name>
    <name type="synonym">Dicranum purpureum</name>
    <dbReference type="NCBI Taxonomy" id="3225"/>
    <lineage>
        <taxon>Eukaryota</taxon>
        <taxon>Viridiplantae</taxon>
        <taxon>Streptophyta</taxon>
        <taxon>Embryophyta</taxon>
        <taxon>Bryophyta</taxon>
        <taxon>Bryophytina</taxon>
        <taxon>Bryopsida</taxon>
        <taxon>Dicranidae</taxon>
        <taxon>Pseudoditrichales</taxon>
        <taxon>Ditrichaceae</taxon>
        <taxon>Ceratodon</taxon>
    </lineage>
</organism>
<accession>A0A8T0G4R3</accession>
<gene>
    <name evidence="3" type="ORF">KC19_12G013400</name>
</gene>
<feature type="compositionally biased region" description="Basic and acidic residues" evidence="2">
    <location>
        <begin position="1154"/>
        <end position="1169"/>
    </location>
</feature>
<evidence type="ECO:0000313" key="4">
    <source>
        <dbReference type="Proteomes" id="UP000822688"/>
    </source>
</evidence>
<protein>
    <submittedName>
        <fullName evidence="3">Uncharacterized protein</fullName>
    </submittedName>
</protein>
<feature type="region of interest" description="Disordered" evidence="2">
    <location>
        <begin position="85"/>
        <end position="104"/>
    </location>
</feature>
<evidence type="ECO:0000256" key="2">
    <source>
        <dbReference type="SAM" id="MobiDB-lite"/>
    </source>
</evidence>
<name>A0A8T0G4R3_CERPU</name>
<feature type="coiled-coil region" evidence="1">
    <location>
        <begin position="811"/>
        <end position="845"/>
    </location>
</feature>
<feature type="region of interest" description="Disordered" evidence="2">
    <location>
        <begin position="1054"/>
        <end position="1119"/>
    </location>
</feature>
<dbReference type="PANTHER" id="PTHR35507:SF1">
    <property type="entry name" value="TMF_TATA_BD DOMAIN-CONTAINING PROTEIN"/>
    <property type="match status" value="1"/>
</dbReference>
<proteinExistence type="predicted"/>
<keyword evidence="4" id="KW-1185">Reference proteome</keyword>
<reference evidence="3" key="1">
    <citation type="submission" date="2020-06" db="EMBL/GenBank/DDBJ databases">
        <title>WGS assembly of Ceratodon purpureus strain R40.</title>
        <authorList>
            <person name="Carey S.B."/>
            <person name="Jenkins J."/>
            <person name="Shu S."/>
            <person name="Lovell J.T."/>
            <person name="Sreedasyam A."/>
            <person name="Maumus F."/>
            <person name="Tiley G.P."/>
            <person name="Fernandez-Pozo N."/>
            <person name="Barry K."/>
            <person name="Chen C."/>
            <person name="Wang M."/>
            <person name="Lipzen A."/>
            <person name="Daum C."/>
            <person name="Saski C.A."/>
            <person name="Payton A.C."/>
            <person name="Mcbreen J.C."/>
            <person name="Conrad R.E."/>
            <person name="Kollar L.M."/>
            <person name="Olsson S."/>
            <person name="Huttunen S."/>
            <person name="Landis J.B."/>
            <person name="Wickett N.J."/>
            <person name="Johnson M.G."/>
            <person name="Rensing S.A."/>
            <person name="Grimwood J."/>
            <person name="Schmutz J."/>
            <person name="Mcdaniel S.F."/>
        </authorList>
    </citation>
    <scope>NUCLEOTIDE SEQUENCE</scope>
    <source>
        <strain evidence="3">R40</strain>
    </source>
</reference>
<evidence type="ECO:0000313" key="3">
    <source>
        <dbReference type="EMBL" id="KAG0553464.1"/>
    </source>
</evidence>
<feature type="region of interest" description="Disordered" evidence="2">
    <location>
        <begin position="1150"/>
        <end position="1176"/>
    </location>
</feature>
<feature type="compositionally biased region" description="Polar residues" evidence="2">
    <location>
        <begin position="1059"/>
        <end position="1069"/>
    </location>
</feature>
<sequence length="1176" mass="129332">MINCIVSRRLCQGRKAPGPRLIVPESPYPITPEFQNYFPEENGLYNRRLSLAYEGYGGGGAFPQQSGVFSLQGITVDGRLAMLDDGEGREKVSEPNQRPSRGDKMLSKHFVAPNARRNRRASLHGCELRSSCRSSIIDSDAVLHPKEALYLQRNALASNDDARGRNLSNGVAHISLDGRIMDAVSATSSAQIGGNLGEEEAQAWDCFAPLQRVLIVAVAAAAAASSKHKSHQEINRLQKAVNAQENALTLMRRELSNLWDQVATEENGPLSFMTPRQLDARLESRSLSPVTPVNARDAPNPETPMTGTLRPLKGEAKCDLSDGSTESCDLRRDDPVNKGVLLVESAKHQLQIVQSGDAKWYSNPLIEHSARSEDSTHSEHYFEDCTPEKRQRIFSRFTPDAGDPIEWMSVKSSFTTISGDAITPMTNRKRFSMEALPVSVDLESSDLGEMTALRARCAILLVEVKNQILSVLEKEASQVMVALSHVIEKAQRLEKMDRTSSLSRRVITPEKKAQASAALKQSVEKASAKVASLQAAVLSIWHTIGPHALASLNLSPRELESFLRRITDVKPETLMTKAGKQVSANDEGIQEWKQWLQAKHSESTVPSLLSKMEAAANPSFGDDQAVCSPSWRHKGSEISSAVGVAVRKTVDSLMAPLDGRKAAENFESPAAKQRVSSLSEDAPQFLAQQLLGELEKAAAKIAGMEHQMVSLKQSVRESEAQREKAELKLAEAIARDHQNQEKFEREMAELTTKLREKECAYDDLMRSRKVMFLVKSKEIAELKKECQRRDVALDDITAAAQATREASDQRLAVLEDICRRKDSAIQELKQEIIALEDQVHELELRSPLLLRSNGRRNVSFLRSSTEEAIALEDTFNGICREKGRTQASSLPHKPEAFQSNMDDTCGHPQSSCIFTVDTMDFCAQEVASQDPPAQNCRLDPPGNPLPVSCTAVENSTHLRASTYSLPSRAKEYSRSLAVSIDGSVFPSPTATLFDDFLEVESSLQALAADEGSWLSGDFCTSSNGDTLRCSQEDISSKDKPGSGLLQMKNMATGTVAESAGSNTKVSKSQLPRGKVSFSSTDENRKPSGVLRPTKASSLKAQGKSKARKNEKESAEPLEEEEIHWVNAEVLTCLEFNGSLNGSIVSRRTSNASCELKESIGKQTSKENKNIRRTRWH</sequence>
<evidence type="ECO:0000256" key="1">
    <source>
        <dbReference type="SAM" id="Coils"/>
    </source>
</evidence>
<keyword evidence="1" id="KW-0175">Coiled coil</keyword>
<feature type="region of interest" description="Disordered" evidence="2">
    <location>
        <begin position="288"/>
        <end position="331"/>
    </location>
</feature>